<dbReference type="EMBL" id="LUGH01000168">
    <property type="protein sequence ID" value="OBZ88208.1"/>
    <property type="molecule type" value="Genomic_DNA"/>
</dbReference>
<comment type="caution">
    <text evidence="9">The sequence shown here is derived from an EMBL/GenBank/DDBJ whole genome shotgun (WGS) entry which is preliminary data.</text>
</comment>
<dbReference type="GO" id="GO:0046452">
    <property type="term" value="P:dihydrofolate metabolic process"/>
    <property type="evidence" value="ECO:0007669"/>
    <property type="project" value="TreeGrafter"/>
</dbReference>
<dbReference type="InterPro" id="IPR017925">
    <property type="entry name" value="DHFR_CS"/>
</dbReference>
<dbReference type="PANTHER" id="PTHR48069">
    <property type="entry name" value="DIHYDROFOLATE REDUCTASE"/>
    <property type="match status" value="1"/>
</dbReference>
<comment type="similarity">
    <text evidence="7">Belongs to the dihydrofolate reductase family.</text>
</comment>
<dbReference type="UniPathway" id="UPA00077">
    <property type="reaction ID" value="UER00158"/>
</dbReference>
<dbReference type="PRINTS" id="PR00070">
    <property type="entry name" value="DHFR"/>
</dbReference>
<keyword evidence="10" id="KW-1185">Reference proteome</keyword>
<dbReference type="Pfam" id="PF00186">
    <property type="entry name" value="DHFR_1"/>
    <property type="match status" value="1"/>
</dbReference>
<keyword evidence="4" id="KW-0554">One-carbon metabolism</keyword>
<dbReference type="GO" id="GO:0046654">
    <property type="term" value="P:tetrahydrofolate biosynthetic process"/>
    <property type="evidence" value="ECO:0007669"/>
    <property type="project" value="UniProtKB-UniPathway"/>
</dbReference>
<keyword evidence="6" id="KW-0560">Oxidoreductase</keyword>
<dbReference type="Proteomes" id="UP000093000">
    <property type="component" value="Unassembled WGS sequence"/>
</dbReference>
<dbReference type="GO" id="GO:0046655">
    <property type="term" value="P:folic acid metabolic process"/>
    <property type="evidence" value="ECO:0007669"/>
    <property type="project" value="TreeGrafter"/>
</dbReference>
<evidence type="ECO:0000313" key="9">
    <source>
        <dbReference type="EMBL" id="OBZ88208.1"/>
    </source>
</evidence>
<evidence type="ECO:0000256" key="3">
    <source>
        <dbReference type="ARBA" id="ARBA00018886"/>
    </source>
</evidence>
<feature type="domain" description="DHFR" evidence="8">
    <location>
        <begin position="4"/>
        <end position="194"/>
    </location>
</feature>
<dbReference type="CDD" id="cd00209">
    <property type="entry name" value="DHFR"/>
    <property type="match status" value="1"/>
</dbReference>
<evidence type="ECO:0000256" key="4">
    <source>
        <dbReference type="ARBA" id="ARBA00022563"/>
    </source>
</evidence>
<dbReference type="PROSITE" id="PS51330">
    <property type="entry name" value="DHFR_2"/>
    <property type="match status" value="1"/>
</dbReference>
<dbReference type="STRING" id="101091.A0A1C7NGR4"/>
<evidence type="ECO:0000256" key="5">
    <source>
        <dbReference type="ARBA" id="ARBA00022857"/>
    </source>
</evidence>
<dbReference type="GO" id="GO:0004146">
    <property type="term" value="F:dihydrofolate reductase activity"/>
    <property type="evidence" value="ECO:0007669"/>
    <property type="project" value="UniProtKB-EC"/>
</dbReference>
<dbReference type="PANTHER" id="PTHR48069:SF3">
    <property type="entry name" value="DIHYDROFOLATE REDUCTASE"/>
    <property type="match status" value="1"/>
</dbReference>
<comment type="pathway">
    <text evidence="1">Cofactor biosynthesis; tetrahydrofolate biosynthesis; 5,6,7,8-tetrahydrofolate from 7,8-dihydrofolate: step 1/1.</text>
</comment>
<evidence type="ECO:0000256" key="7">
    <source>
        <dbReference type="RuleBase" id="RU004474"/>
    </source>
</evidence>
<dbReference type="InterPro" id="IPR012259">
    <property type="entry name" value="DHFR"/>
</dbReference>
<dbReference type="GO" id="GO:0050661">
    <property type="term" value="F:NADP binding"/>
    <property type="evidence" value="ECO:0007669"/>
    <property type="project" value="InterPro"/>
</dbReference>
<keyword evidence="5" id="KW-0521">NADP</keyword>
<reference evidence="9 10" key="1">
    <citation type="submission" date="2016-03" db="EMBL/GenBank/DDBJ databases">
        <title>Choanephora cucurbitarum.</title>
        <authorList>
            <person name="Min B."/>
            <person name="Park H."/>
            <person name="Park J.-H."/>
            <person name="Shin H.-D."/>
            <person name="Choi I.-G."/>
        </authorList>
    </citation>
    <scope>NUCLEOTIDE SEQUENCE [LARGE SCALE GENOMIC DNA]</scope>
    <source>
        <strain evidence="9 10">KUS-F28377</strain>
    </source>
</reference>
<evidence type="ECO:0000256" key="2">
    <source>
        <dbReference type="ARBA" id="ARBA00012856"/>
    </source>
</evidence>
<evidence type="ECO:0000259" key="8">
    <source>
        <dbReference type="PROSITE" id="PS51330"/>
    </source>
</evidence>
<protein>
    <recommendedName>
        <fullName evidence="3">Dihydrofolate reductase</fullName>
        <ecNumber evidence="2">1.5.1.3</ecNumber>
    </recommendedName>
</protein>
<dbReference type="GO" id="GO:0006730">
    <property type="term" value="P:one-carbon metabolic process"/>
    <property type="evidence" value="ECO:0007669"/>
    <property type="project" value="UniProtKB-KW"/>
</dbReference>
<evidence type="ECO:0000256" key="1">
    <source>
        <dbReference type="ARBA" id="ARBA00004903"/>
    </source>
</evidence>
<dbReference type="InterPro" id="IPR024072">
    <property type="entry name" value="DHFR-like_dom_sf"/>
</dbReference>
<dbReference type="GO" id="GO:0005739">
    <property type="term" value="C:mitochondrion"/>
    <property type="evidence" value="ECO:0007669"/>
    <property type="project" value="TreeGrafter"/>
</dbReference>
<dbReference type="InParanoid" id="A0A1C7NGR4"/>
<accession>A0A1C7NGR4</accession>
<dbReference type="InterPro" id="IPR001796">
    <property type="entry name" value="DHFR_dom"/>
</dbReference>
<organism evidence="9 10">
    <name type="scientific">Choanephora cucurbitarum</name>
    <dbReference type="NCBI Taxonomy" id="101091"/>
    <lineage>
        <taxon>Eukaryota</taxon>
        <taxon>Fungi</taxon>
        <taxon>Fungi incertae sedis</taxon>
        <taxon>Mucoromycota</taxon>
        <taxon>Mucoromycotina</taxon>
        <taxon>Mucoromycetes</taxon>
        <taxon>Mucorales</taxon>
        <taxon>Mucorineae</taxon>
        <taxon>Choanephoraceae</taxon>
        <taxon>Choanephoroideae</taxon>
        <taxon>Choanephora</taxon>
    </lineage>
</organism>
<name>A0A1C7NGR4_9FUNG</name>
<dbReference type="OrthoDB" id="414698at2759"/>
<evidence type="ECO:0000256" key="6">
    <source>
        <dbReference type="ARBA" id="ARBA00023002"/>
    </source>
</evidence>
<dbReference type="SUPFAM" id="SSF53597">
    <property type="entry name" value="Dihydrofolate reductase-like"/>
    <property type="match status" value="1"/>
</dbReference>
<sequence>MSRSLALIVAATEELGIGINHNMPWRLPKDMAFFKHATSHVPHGSQGQNVVIMGRVTWESIPAKFRPLDNRFNIVVSRNADYDLGLDEAHKHTTILVDSFERALSVIDPTQHARTFVIGGAQMYNLAIQHPTCSHILLTRIKNKIECDTFFPAIDSQQFRQASHQELEAYVEDTVPEGIQHHKELAYEFTLYTKQ</sequence>
<dbReference type="PROSITE" id="PS00075">
    <property type="entry name" value="DHFR_1"/>
    <property type="match status" value="1"/>
</dbReference>
<proteinExistence type="inferred from homology"/>
<gene>
    <name evidence="9" type="primary">DYR_0</name>
    <name evidence="9" type="ORF">A0J61_03750</name>
</gene>
<evidence type="ECO:0000313" key="10">
    <source>
        <dbReference type="Proteomes" id="UP000093000"/>
    </source>
</evidence>
<dbReference type="AlphaFoldDB" id="A0A1C7NGR4"/>
<dbReference type="EC" id="1.5.1.3" evidence="2"/>
<dbReference type="Gene3D" id="3.40.430.10">
    <property type="entry name" value="Dihydrofolate Reductase, subunit A"/>
    <property type="match status" value="1"/>
</dbReference>